<evidence type="ECO:0000313" key="2">
    <source>
        <dbReference type="EMBL" id="CAB4151853.1"/>
    </source>
</evidence>
<feature type="region of interest" description="Disordered" evidence="1">
    <location>
        <begin position="1"/>
        <end position="52"/>
    </location>
</feature>
<dbReference type="EMBL" id="LR797322">
    <property type="protein sequence ID" value="CAB4202888.1"/>
    <property type="molecule type" value="Genomic_DNA"/>
</dbReference>
<dbReference type="EMBL" id="LR796883">
    <property type="protein sequence ID" value="CAB4172481.1"/>
    <property type="molecule type" value="Genomic_DNA"/>
</dbReference>
<name>A0A6J5SLT4_9CAUD</name>
<proteinExistence type="predicted"/>
<evidence type="ECO:0000313" key="6">
    <source>
        <dbReference type="EMBL" id="CAB4214825.1"/>
    </source>
</evidence>
<dbReference type="EMBL" id="LR797416">
    <property type="protein sequence ID" value="CAB4214825.1"/>
    <property type="molecule type" value="Genomic_DNA"/>
</dbReference>
<dbReference type="EMBL" id="LR796570">
    <property type="protein sequence ID" value="CAB4151853.1"/>
    <property type="molecule type" value="Genomic_DNA"/>
</dbReference>
<evidence type="ECO:0000313" key="7">
    <source>
        <dbReference type="EMBL" id="CAB5229216.1"/>
    </source>
</evidence>
<sequence length="52" mass="6033">MKQAITPRADQPRYSKKDLTKGEPSLQYRVQGAKSYGNRMDKKSDSRQMRSN</sequence>
<evidence type="ECO:0000313" key="5">
    <source>
        <dbReference type="EMBL" id="CAB4202888.1"/>
    </source>
</evidence>
<protein>
    <submittedName>
        <fullName evidence="6">Uncharacterized protein</fullName>
    </submittedName>
</protein>
<accession>A0A6J5SLT4</accession>
<gene>
    <name evidence="4" type="ORF">UFOVP1104_33</name>
    <name evidence="5" type="ORF">UFOVP1371_46</name>
    <name evidence="6" type="ORF">UFOVP1468_54</name>
    <name evidence="7" type="ORF">UFOVP1555_4</name>
    <name evidence="2" type="ORF">UFOVP596_37</name>
    <name evidence="3" type="ORF">UFOVP938_7</name>
</gene>
<evidence type="ECO:0000313" key="4">
    <source>
        <dbReference type="EMBL" id="CAB4183591.1"/>
    </source>
</evidence>
<reference evidence="6" key="1">
    <citation type="submission" date="2020-05" db="EMBL/GenBank/DDBJ databases">
        <authorList>
            <person name="Chiriac C."/>
            <person name="Salcher M."/>
            <person name="Ghai R."/>
            <person name="Kavagutti S V."/>
        </authorList>
    </citation>
    <scope>NUCLEOTIDE SEQUENCE</scope>
</reference>
<feature type="compositionally biased region" description="Basic and acidic residues" evidence="1">
    <location>
        <begin position="39"/>
        <end position="52"/>
    </location>
</feature>
<organism evidence="6">
    <name type="scientific">uncultured Caudovirales phage</name>
    <dbReference type="NCBI Taxonomy" id="2100421"/>
    <lineage>
        <taxon>Viruses</taxon>
        <taxon>Duplodnaviria</taxon>
        <taxon>Heunggongvirae</taxon>
        <taxon>Uroviricota</taxon>
        <taxon>Caudoviricetes</taxon>
        <taxon>Peduoviridae</taxon>
        <taxon>Maltschvirus</taxon>
        <taxon>Maltschvirus maltsch</taxon>
    </lineage>
</organism>
<dbReference type="EMBL" id="LR798399">
    <property type="protein sequence ID" value="CAB5229216.1"/>
    <property type="molecule type" value="Genomic_DNA"/>
</dbReference>
<feature type="compositionally biased region" description="Basic and acidic residues" evidence="1">
    <location>
        <begin position="10"/>
        <end position="21"/>
    </location>
</feature>
<evidence type="ECO:0000256" key="1">
    <source>
        <dbReference type="SAM" id="MobiDB-lite"/>
    </source>
</evidence>
<evidence type="ECO:0000313" key="3">
    <source>
        <dbReference type="EMBL" id="CAB4172481.1"/>
    </source>
</evidence>
<dbReference type="EMBL" id="LR797047">
    <property type="protein sequence ID" value="CAB4183591.1"/>
    <property type="molecule type" value="Genomic_DNA"/>
</dbReference>